<dbReference type="EMBL" id="CP002059">
    <property type="protein sequence ID" value="ADI64493.1"/>
    <property type="molecule type" value="Genomic_DNA"/>
</dbReference>
<name>D7DZ14_NOSA0</name>
<dbReference type="AlphaFoldDB" id="D7DZ14"/>
<organism evidence="1 2">
    <name type="scientific">Nostoc azollae (strain 0708)</name>
    <name type="common">Anabaena azollae (strain 0708)</name>
    <dbReference type="NCBI Taxonomy" id="551115"/>
    <lineage>
        <taxon>Bacteria</taxon>
        <taxon>Bacillati</taxon>
        <taxon>Cyanobacteriota</taxon>
        <taxon>Cyanophyceae</taxon>
        <taxon>Nostocales</taxon>
        <taxon>Nostocaceae</taxon>
        <taxon>Trichormus</taxon>
    </lineage>
</organism>
<protein>
    <submittedName>
        <fullName evidence="1">Uncharacterized protein</fullName>
    </submittedName>
</protein>
<sequence length="56" mass="5900">MNLTHQAKKLGYVAGIAASVSIGSLVISPQQAQALNFLLVAPPTTTEILRVMISVH</sequence>
<evidence type="ECO:0000313" key="1">
    <source>
        <dbReference type="EMBL" id="ADI64493.1"/>
    </source>
</evidence>
<dbReference type="KEGG" id="naz:Aazo_2603"/>
<dbReference type="HOGENOM" id="CLU_3009799_0_0_3"/>
<dbReference type="STRING" id="551115.Aazo_2603"/>
<proteinExistence type="predicted"/>
<reference evidence="1 2" key="1">
    <citation type="journal article" date="2010" name="PLoS ONE">
        <title>Genome erosion in a nitrogen-fixing vertically transmitted endosymbiotic multicellular cyanobacterium.</title>
        <authorList>
            <person name="Ran L."/>
            <person name="Larsson J."/>
            <person name="Vigil-Stenman T."/>
            <person name="Nylander J.A."/>
            <person name="Ininbergs K."/>
            <person name="Zheng W.W."/>
            <person name="Lapidus A."/>
            <person name="Lowry S."/>
            <person name="Haselkorn R."/>
            <person name="Bergman B."/>
        </authorList>
    </citation>
    <scope>NUCLEOTIDE SEQUENCE [LARGE SCALE GENOMIC DNA]</scope>
    <source>
        <strain evidence="1 2">0708</strain>
    </source>
</reference>
<evidence type="ECO:0000313" key="2">
    <source>
        <dbReference type="Proteomes" id="UP000001511"/>
    </source>
</evidence>
<dbReference type="Proteomes" id="UP000001511">
    <property type="component" value="Chromosome"/>
</dbReference>
<gene>
    <name evidence="1" type="ordered locus">Aazo_2603</name>
</gene>
<accession>D7DZ14</accession>
<keyword evidence="2" id="KW-1185">Reference proteome</keyword>